<dbReference type="RefSeq" id="XP_005705591.1">
    <property type="nucleotide sequence ID" value="XM_005705534.1"/>
</dbReference>
<feature type="transmembrane region" description="Helical" evidence="7">
    <location>
        <begin position="628"/>
        <end position="648"/>
    </location>
</feature>
<gene>
    <name evidence="11" type="ORF">Gasu_34640</name>
</gene>
<evidence type="ECO:0000256" key="5">
    <source>
        <dbReference type="ARBA" id="ARBA00022989"/>
    </source>
</evidence>
<dbReference type="InterPro" id="IPR032880">
    <property type="entry name" value="CSC1/OSCA1-like_N"/>
</dbReference>
<evidence type="ECO:0000313" key="12">
    <source>
        <dbReference type="Proteomes" id="UP000030680"/>
    </source>
</evidence>
<dbReference type="OrthoDB" id="1689567at2759"/>
<dbReference type="GO" id="GO:0005227">
    <property type="term" value="F:calcium-activated cation channel activity"/>
    <property type="evidence" value="ECO:0007669"/>
    <property type="project" value="InterPro"/>
</dbReference>
<feature type="transmembrane region" description="Helical" evidence="7">
    <location>
        <begin position="654"/>
        <end position="673"/>
    </location>
</feature>
<dbReference type="EMBL" id="KB454512">
    <property type="protein sequence ID" value="EME29071.1"/>
    <property type="molecule type" value="Genomic_DNA"/>
</dbReference>
<name>M2W0D7_GALSU</name>
<feature type="transmembrane region" description="Helical" evidence="7">
    <location>
        <begin position="374"/>
        <end position="402"/>
    </location>
</feature>
<accession>M2W0D7</accession>
<evidence type="ECO:0000259" key="10">
    <source>
        <dbReference type="Pfam" id="PF14703"/>
    </source>
</evidence>
<feature type="transmembrane region" description="Helical" evidence="7">
    <location>
        <begin position="467"/>
        <end position="488"/>
    </location>
</feature>
<dbReference type="InterPro" id="IPR027815">
    <property type="entry name" value="CSC1/OSCA1-like_cyt"/>
</dbReference>
<protein>
    <submittedName>
        <fullName evidence="11">Uncharacterized protein</fullName>
    </submittedName>
</protein>
<dbReference type="KEGG" id="gsl:Gasu_34640"/>
<keyword evidence="6 7" id="KW-0472">Membrane</keyword>
<evidence type="ECO:0000256" key="3">
    <source>
        <dbReference type="ARBA" id="ARBA00022448"/>
    </source>
</evidence>
<evidence type="ECO:0000256" key="4">
    <source>
        <dbReference type="ARBA" id="ARBA00022692"/>
    </source>
</evidence>
<dbReference type="PANTHER" id="PTHR13018:SF5">
    <property type="entry name" value="RE44586P"/>
    <property type="match status" value="1"/>
</dbReference>
<feature type="domain" description="CSC1/OSCA1-like 7TM region" evidence="8">
    <location>
        <begin position="372"/>
        <end position="648"/>
    </location>
</feature>
<dbReference type="InterPro" id="IPR003864">
    <property type="entry name" value="CSC1/OSCA1-like_7TM"/>
</dbReference>
<evidence type="ECO:0000256" key="6">
    <source>
        <dbReference type="ARBA" id="ARBA00023136"/>
    </source>
</evidence>
<dbReference type="Pfam" id="PF02714">
    <property type="entry name" value="RSN1_7TM"/>
    <property type="match status" value="1"/>
</dbReference>
<keyword evidence="4 7" id="KW-0812">Transmembrane</keyword>
<comment type="subcellular location">
    <subcellularLocation>
        <location evidence="1">Membrane</location>
        <topology evidence="1">Multi-pass membrane protein</topology>
    </subcellularLocation>
</comment>
<feature type="transmembrane region" description="Helical" evidence="7">
    <location>
        <begin position="153"/>
        <end position="173"/>
    </location>
</feature>
<feature type="transmembrane region" description="Helical" evidence="7">
    <location>
        <begin position="592"/>
        <end position="616"/>
    </location>
</feature>
<proteinExistence type="inferred from homology"/>
<dbReference type="Pfam" id="PF14703">
    <property type="entry name" value="PHM7_cyt"/>
    <property type="match status" value="1"/>
</dbReference>
<evidence type="ECO:0000259" key="9">
    <source>
        <dbReference type="Pfam" id="PF13967"/>
    </source>
</evidence>
<evidence type="ECO:0000256" key="2">
    <source>
        <dbReference type="ARBA" id="ARBA00007779"/>
    </source>
</evidence>
<keyword evidence="5 7" id="KW-1133">Transmembrane helix</keyword>
<sequence length="723" mass="83781">MIDPETLSVLWTFGIGIIVLVVCFFLFAWLKAKVPEIYHFRMLASQLSFYNDYNDEPVYAPEQPKGIFAWLLLTWLYTEDKLIQTHGLDAVMFTRFMRSGLFICCILCLSAAVVLFPVYATSGRHHLKSNNPLYTSGLELISMSNLQRNDPRMWVSMLFEYLVVFTALLFLFFDYRAYYRYRMQYRAQERPTNYTLLLVDVPKSVDVFESVQEYFNRLFPQDVPYVVPVFNLESIQKLQVKLEKLLGRKERLEWRYLQDSTNIRRGDGCHNISPSHTLGIANRSKLKELQHCNEMIREKKILIAVERSKILKDNNSNMIAFFILFRYKFQAAFARQTCLFEKATQWVTSSAADPNGIHWNAFSWSRPSSLFRKFLSIASILALIIFWTIPVTFVSGLANIQTLSHVKALHWLSNITKVSPKVVAFLNGVLPAVILVVLFSFVPWLLYKLLLQTRDFSLVHVQSQVQIWYTVFLVVQVFLSYTISGSIFGNLQAMIQDPNNIPNLLSETIPKQGLFYMNYILIQGLVGFSISLLLIGPLIVRWFKLHWIAKTEREKNKVITNAIQAFHYSSHYGSAFIVVFLCLMYSVMSPFILFFGCIYFAWGLCVTKYQLIYVNVSMYEAGGVHFPTVFYSYIATLILQQLVMMALFGINQFIPGFLILPLPFLTVSYAKWLSRRFETVSEHGAVFKMIEKNNESSVPVTYYDLYKHPVWIALNETEELSSI</sequence>
<feature type="transmembrane region" description="Helical" evidence="7">
    <location>
        <begin position="565"/>
        <end position="586"/>
    </location>
</feature>
<dbReference type="AlphaFoldDB" id="M2W0D7"/>
<dbReference type="Proteomes" id="UP000030680">
    <property type="component" value="Unassembled WGS sequence"/>
</dbReference>
<reference evidence="12" key="1">
    <citation type="journal article" date="2013" name="Science">
        <title>Gene transfer from bacteria and archaea facilitated evolution of an extremophilic eukaryote.</title>
        <authorList>
            <person name="Schonknecht G."/>
            <person name="Chen W.H."/>
            <person name="Ternes C.M."/>
            <person name="Barbier G.G."/>
            <person name="Shrestha R.P."/>
            <person name="Stanke M."/>
            <person name="Brautigam A."/>
            <person name="Baker B.J."/>
            <person name="Banfield J.F."/>
            <person name="Garavito R.M."/>
            <person name="Carr K."/>
            <person name="Wilkerson C."/>
            <person name="Rensing S.A."/>
            <person name="Gagneul D."/>
            <person name="Dickenson N.E."/>
            <person name="Oesterhelt C."/>
            <person name="Lercher M.J."/>
            <person name="Weber A.P."/>
        </authorList>
    </citation>
    <scope>NUCLEOTIDE SEQUENCE [LARGE SCALE GENOMIC DNA]</scope>
    <source>
        <strain evidence="12">074W</strain>
    </source>
</reference>
<keyword evidence="12" id="KW-1185">Reference proteome</keyword>
<dbReference type="GO" id="GO:0005886">
    <property type="term" value="C:plasma membrane"/>
    <property type="evidence" value="ECO:0007669"/>
    <property type="project" value="TreeGrafter"/>
</dbReference>
<feature type="transmembrane region" description="Helical" evidence="7">
    <location>
        <begin position="422"/>
        <end position="446"/>
    </location>
</feature>
<comment type="similarity">
    <text evidence="2">Belongs to the CSC1 (TC 1.A.17) family.</text>
</comment>
<evidence type="ECO:0000259" key="8">
    <source>
        <dbReference type="Pfam" id="PF02714"/>
    </source>
</evidence>
<feature type="transmembrane region" description="Helical" evidence="7">
    <location>
        <begin position="6"/>
        <end position="30"/>
    </location>
</feature>
<evidence type="ECO:0000256" key="7">
    <source>
        <dbReference type="SAM" id="Phobius"/>
    </source>
</evidence>
<dbReference type="OMA" id="DPTQVIW"/>
<keyword evidence="3" id="KW-0813">Transport</keyword>
<dbReference type="Pfam" id="PF13967">
    <property type="entry name" value="RSN1_TM"/>
    <property type="match status" value="1"/>
</dbReference>
<dbReference type="eggNOG" id="KOG1134">
    <property type="taxonomic scope" value="Eukaryota"/>
</dbReference>
<dbReference type="InterPro" id="IPR045122">
    <property type="entry name" value="Csc1-like"/>
</dbReference>
<evidence type="ECO:0000256" key="1">
    <source>
        <dbReference type="ARBA" id="ARBA00004141"/>
    </source>
</evidence>
<organism evidence="11 12">
    <name type="scientific">Galdieria sulphuraria</name>
    <name type="common">Red alga</name>
    <dbReference type="NCBI Taxonomy" id="130081"/>
    <lineage>
        <taxon>Eukaryota</taxon>
        <taxon>Rhodophyta</taxon>
        <taxon>Bangiophyceae</taxon>
        <taxon>Galdieriales</taxon>
        <taxon>Galdieriaceae</taxon>
        <taxon>Galdieria</taxon>
    </lineage>
</organism>
<feature type="transmembrane region" description="Helical" evidence="7">
    <location>
        <begin position="100"/>
        <end position="120"/>
    </location>
</feature>
<dbReference type="GeneID" id="17087896"/>
<dbReference type="PANTHER" id="PTHR13018">
    <property type="entry name" value="PROBABLE MEMBRANE PROTEIN DUF221-RELATED"/>
    <property type="match status" value="1"/>
</dbReference>
<feature type="transmembrane region" description="Helical" evidence="7">
    <location>
        <begin position="520"/>
        <end position="544"/>
    </location>
</feature>
<evidence type="ECO:0000313" key="11">
    <source>
        <dbReference type="EMBL" id="EME29071.1"/>
    </source>
</evidence>
<feature type="domain" description="CSC1/OSCA1-like cytosolic" evidence="10">
    <location>
        <begin position="194"/>
        <end position="360"/>
    </location>
</feature>
<feature type="domain" description="CSC1/OSCA1-like N-terminal transmembrane" evidence="9">
    <location>
        <begin position="9"/>
        <end position="172"/>
    </location>
</feature>
<dbReference type="Gramene" id="EME29071">
    <property type="protein sequence ID" value="EME29071"/>
    <property type="gene ID" value="Gasu_34640"/>
</dbReference>